<dbReference type="GO" id="GO:0046872">
    <property type="term" value="F:metal ion binding"/>
    <property type="evidence" value="ECO:0007669"/>
    <property type="project" value="UniProtKB-KW"/>
</dbReference>
<dbReference type="GO" id="GO:0005739">
    <property type="term" value="C:mitochondrion"/>
    <property type="evidence" value="ECO:0007669"/>
    <property type="project" value="UniProtKB-SubCell"/>
</dbReference>
<keyword evidence="7" id="KW-0496">Mitochondrion</keyword>
<dbReference type="PRINTS" id="PR00789">
    <property type="entry name" value="OSIALOPTASE"/>
</dbReference>
<dbReference type="VEuPathDB" id="FungiDB:LCOR_11662.1"/>
<dbReference type="PANTHER" id="PTHR11735">
    <property type="entry name" value="TRNA N6-ADENOSINE THREONYLCARBAMOYLTRANSFERASE"/>
    <property type="match status" value="1"/>
</dbReference>
<evidence type="ECO:0000256" key="5">
    <source>
        <dbReference type="ARBA" id="ARBA00023315"/>
    </source>
</evidence>
<dbReference type="GO" id="GO:0061711">
    <property type="term" value="F:tRNA N(6)-L-threonylcarbamoyladenine synthase activity"/>
    <property type="evidence" value="ECO:0007669"/>
    <property type="project" value="UniProtKB-EC"/>
</dbReference>
<comment type="cofactor">
    <cofactor evidence="7">
        <name>a divalent metal cation</name>
        <dbReference type="ChEBI" id="CHEBI:60240"/>
    </cofactor>
    <text evidence="7">Binds 1 divalent metal cation per subunit.</text>
</comment>
<evidence type="ECO:0000256" key="6">
    <source>
        <dbReference type="ARBA" id="ARBA00048117"/>
    </source>
</evidence>
<dbReference type="GO" id="GO:0072670">
    <property type="term" value="P:mitochondrial tRNA threonylcarbamoyladenosine modification"/>
    <property type="evidence" value="ECO:0007669"/>
    <property type="project" value="TreeGrafter"/>
</dbReference>
<dbReference type="PANTHER" id="PTHR11735:SF6">
    <property type="entry name" value="TRNA N6-ADENOSINE THREONYLCARBAMOYLTRANSFERASE, MITOCHONDRIAL"/>
    <property type="match status" value="1"/>
</dbReference>
<keyword evidence="3 7" id="KW-0819">tRNA processing</keyword>
<reference evidence="9" key="1">
    <citation type="submission" date="2013-08" db="EMBL/GenBank/DDBJ databases">
        <title>Gene expansion shapes genome architecture in the human pathogen Lichtheimia corymbifera: an evolutionary genomics analysis in the ancient terrestrial Mucorales (Mucoromycotina).</title>
        <authorList>
            <person name="Schwartze V.U."/>
            <person name="Winter S."/>
            <person name="Shelest E."/>
            <person name="Marcet-Houben M."/>
            <person name="Horn F."/>
            <person name="Wehner S."/>
            <person name="Hoffmann K."/>
            <person name="Riege K."/>
            <person name="Sammeth M."/>
            <person name="Nowrousian M."/>
            <person name="Valiante V."/>
            <person name="Linde J."/>
            <person name="Jacobsen I.D."/>
            <person name="Marz M."/>
            <person name="Brakhage A.A."/>
            <person name="Gabaldon T."/>
            <person name="Bocker S."/>
            <person name="Voigt K."/>
        </authorList>
    </citation>
    <scope>NUCLEOTIDE SEQUENCE [LARGE SCALE GENOMIC DNA]</scope>
    <source>
        <strain evidence="9">FSU 9682</strain>
    </source>
</reference>
<protein>
    <recommendedName>
        <fullName evidence="1">N(6)-L-threonylcarbamoyladenine synthase</fullName>
        <ecNumber evidence="1">2.3.1.234</ecNumber>
    </recommendedName>
</protein>
<keyword evidence="2 7" id="KW-0808">Transferase</keyword>
<evidence type="ECO:0000256" key="3">
    <source>
        <dbReference type="ARBA" id="ARBA00022694"/>
    </source>
</evidence>
<proteinExistence type="inferred from homology"/>
<dbReference type="Pfam" id="PF00814">
    <property type="entry name" value="TsaD"/>
    <property type="match status" value="1"/>
</dbReference>
<comment type="catalytic activity">
    <reaction evidence="6 7">
        <text>L-threonylcarbamoyladenylate + adenosine(37) in tRNA = N(6)-L-threonylcarbamoyladenosine(37) in tRNA + AMP + H(+)</text>
        <dbReference type="Rhea" id="RHEA:37059"/>
        <dbReference type="Rhea" id="RHEA-COMP:10162"/>
        <dbReference type="Rhea" id="RHEA-COMP:10163"/>
        <dbReference type="ChEBI" id="CHEBI:15378"/>
        <dbReference type="ChEBI" id="CHEBI:73682"/>
        <dbReference type="ChEBI" id="CHEBI:74411"/>
        <dbReference type="ChEBI" id="CHEBI:74418"/>
        <dbReference type="ChEBI" id="CHEBI:456215"/>
        <dbReference type="EC" id="2.3.1.234"/>
    </reaction>
</comment>
<name>A0A068SHV2_9FUNG</name>
<dbReference type="FunFam" id="3.30.420.40:FF:000012">
    <property type="entry name" value="tRNA N6-adenosine threonylcarbamoyltransferase"/>
    <property type="match status" value="1"/>
</dbReference>
<evidence type="ECO:0000256" key="4">
    <source>
        <dbReference type="ARBA" id="ARBA00022723"/>
    </source>
</evidence>
<keyword evidence="4 7" id="KW-0479">Metal-binding</keyword>
<comment type="subunit">
    <text evidence="7">Homodimer.</text>
</comment>
<comment type="subcellular location">
    <subcellularLocation>
        <location evidence="7">Mitochondrion</location>
    </subcellularLocation>
</comment>
<evidence type="ECO:0000256" key="7">
    <source>
        <dbReference type="HAMAP-Rule" id="MF_03179"/>
    </source>
</evidence>
<dbReference type="GO" id="GO:0008233">
    <property type="term" value="F:peptidase activity"/>
    <property type="evidence" value="ECO:0007669"/>
    <property type="project" value="UniProtKB-KW"/>
</dbReference>
<comment type="caution">
    <text evidence="9">The sequence shown here is derived from an EMBL/GenBank/DDBJ whole genome shotgun (WGS) entry which is preliminary data.</text>
</comment>
<dbReference type="Proteomes" id="UP000027586">
    <property type="component" value="Unassembled WGS sequence"/>
</dbReference>
<sequence length="401" mass="43156">MSKAGISEEARPWSEVVNVSTTYCYMSLKIASRAFRIATRHYSTRSNPLRVLGIETSCDDTSAAVVTSDRRILSEVRHGQRDMHEPMGGIVPTLASLGHSRNLPNVICQALDEAGLSVHELDGVAVTRGPGLPPCLPVGLNAGKTLAAVCKKPLIGVHHMEAHALTARLTESNAPAFPFMTLLISGGHTILLTANSLGDYEILVDTMDNAVGEAIDKTARLLSLPWEGSSPGPALERAAAQGDPIRFLQRLPTPLLNDKKSMFAFSFSGLKTAVARLVEKENVSTTQDINDVAAAFQARCIGHIEQKLKLALDREIKCNKKPLSSLIVSGGVASNRYFRDRLQSVTAAYGLPLVCPPPKLCTDNGAMIAWAGIERLQAGLVDDYTITALPKWSLESLKDAL</sequence>
<feature type="domain" description="Gcp-like" evidence="8">
    <location>
        <begin position="72"/>
        <end position="370"/>
    </location>
</feature>
<evidence type="ECO:0000256" key="2">
    <source>
        <dbReference type="ARBA" id="ARBA00022679"/>
    </source>
</evidence>
<dbReference type="GO" id="GO:0006508">
    <property type="term" value="P:proteolysis"/>
    <property type="evidence" value="ECO:0007669"/>
    <property type="project" value="UniProtKB-KW"/>
</dbReference>
<organism evidence="9 10">
    <name type="scientific">Lichtheimia corymbifera JMRC:FSU:9682</name>
    <dbReference type="NCBI Taxonomy" id="1263082"/>
    <lineage>
        <taxon>Eukaryota</taxon>
        <taxon>Fungi</taxon>
        <taxon>Fungi incertae sedis</taxon>
        <taxon>Mucoromycota</taxon>
        <taxon>Mucoromycotina</taxon>
        <taxon>Mucoromycetes</taxon>
        <taxon>Mucorales</taxon>
        <taxon>Lichtheimiaceae</taxon>
        <taxon>Lichtheimia</taxon>
    </lineage>
</organism>
<comment type="function">
    <text evidence="7">Required for the formation of a threonylcarbamoyl group on adenosine at position 37 (t(6)A37) in mitochondrial tRNAs that read codons beginning with adenine. Probably involved in the transfer of the threonylcarbamoyl moiety of threonylcarbamoyl-AMP (TC-AMP) to the N6 group of A37. Involved in mitochondrial genome maintenance.</text>
</comment>
<accession>A0A068SHV2</accession>
<dbReference type="SUPFAM" id="SSF53067">
    <property type="entry name" value="Actin-like ATPase domain"/>
    <property type="match status" value="1"/>
</dbReference>
<keyword evidence="5 7" id="KW-0012">Acyltransferase</keyword>
<dbReference type="InterPro" id="IPR043129">
    <property type="entry name" value="ATPase_NBD"/>
</dbReference>
<dbReference type="EMBL" id="CBTN010000113">
    <property type="protein sequence ID" value="CDH60886.1"/>
    <property type="molecule type" value="Genomic_DNA"/>
</dbReference>
<dbReference type="InterPro" id="IPR022450">
    <property type="entry name" value="TsaD"/>
</dbReference>
<comment type="similarity">
    <text evidence="7">Belongs to the KAE1 / TsaD family.</text>
</comment>
<evidence type="ECO:0000313" key="10">
    <source>
        <dbReference type="Proteomes" id="UP000027586"/>
    </source>
</evidence>
<dbReference type="STRING" id="1263082.A0A068SHV2"/>
<dbReference type="AlphaFoldDB" id="A0A068SHV2"/>
<keyword evidence="10" id="KW-1185">Reference proteome</keyword>
<dbReference type="HAMAP" id="MF_01445">
    <property type="entry name" value="TsaD"/>
    <property type="match status" value="1"/>
</dbReference>
<dbReference type="Gene3D" id="3.30.420.40">
    <property type="match status" value="2"/>
</dbReference>
<evidence type="ECO:0000313" key="9">
    <source>
        <dbReference type="EMBL" id="CDH60886.1"/>
    </source>
</evidence>
<dbReference type="NCBIfam" id="TIGR03723">
    <property type="entry name" value="T6A_TsaD_YgjD"/>
    <property type="match status" value="1"/>
</dbReference>
<gene>
    <name evidence="9" type="ORF">LCOR_11662.1</name>
</gene>
<evidence type="ECO:0000259" key="8">
    <source>
        <dbReference type="Pfam" id="PF00814"/>
    </source>
</evidence>
<evidence type="ECO:0000256" key="1">
    <source>
        <dbReference type="ARBA" id="ARBA00012156"/>
    </source>
</evidence>
<dbReference type="OrthoDB" id="10259622at2759"/>
<dbReference type="InterPro" id="IPR017861">
    <property type="entry name" value="KAE1/TsaD"/>
</dbReference>
<dbReference type="NCBIfam" id="TIGR00329">
    <property type="entry name" value="gcp_kae1"/>
    <property type="match status" value="1"/>
</dbReference>
<dbReference type="CDD" id="cd24134">
    <property type="entry name" value="ASKHA_NBD_OSGEPL1_QRI7_euk"/>
    <property type="match status" value="1"/>
</dbReference>
<dbReference type="InterPro" id="IPR000905">
    <property type="entry name" value="Gcp-like_dom"/>
</dbReference>
<dbReference type="EC" id="2.3.1.234" evidence="1"/>